<keyword evidence="4 6" id="KW-1133">Transmembrane helix</keyword>
<feature type="transmembrane region" description="Helical" evidence="6">
    <location>
        <begin position="47"/>
        <end position="66"/>
    </location>
</feature>
<dbReference type="EMBL" id="WIND01000008">
    <property type="protein sequence ID" value="MSU90354.1"/>
    <property type="molecule type" value="Genomic_DNA"/>
</dbReference>
<dbReference type="Proteomes" id="UP000474957">
    <property type="component" value="Unassembled WGS sequence"/>
</dbReference>
<comment type="caution">
    <text evidence="7">The sequence shown here is derived from an EMBL/GenBank/DDBJ whole genome shotgun (WGS) entry which is preliminary data.</text>
</comment>
<reference evidence="7 8" key="1">
    <citation type="submission" date="2019-10" db="EMBL/GenBank/DDBJ databases">
        <title>Cognatihalovulum marinum gen. nov. sp. nov., a new member of the family Rhodobacteraceae isolated from deep seawater of the Northwest Indian Ocean.</title>
        <authorList>
            <person name="Ruan C."/>
            <person name="Wang J."/>
            <person name="Zheng X."/>
            <person name="Song L."/>
            <person name="Zhu Y."/>
            <person name="Huang Y."/>
            <person name="Lu Z."/>
            <person name="Du W."/>
            <person name="Huang L."/>
            <person name="Dai X."/>
        </authorList>
    </citation>
    <scope>NUCLEOTIDE SEQUENCE [LARGE SCALE GENOMIC DNA]</scope>
    <source>
        <strain evidence="7 8">2CG4</strain>
    </source>
</reference>
<comment type="subcellular location">
    <subcellularLocation>
        <location evidence="1">Membrane</location>
        <topology evidence="1">Multi-pass membrane protein</topology>
    </subcellularLocation>
</comment>
<gene>
    <name evidence="7" type="ORF">GE300_12110</name>
</gene>
<organism evidence="7 8">
    <name type="scientific">Halovulum marinum</name>
    <dbReference type="NCBI Taxonomy" id="2662447"/>
    <lineage>
        <taxon>Bacteria</taxon>
        <taxon>Pseudomonadati</taxon>
        <taxon>Pseudomonadota</taxon>
        <taxon>Alphaproteobacteria</taxon>
        <taxon>Rhodobacterales</taxon>
        <taxon>Paracoccaceae</taxon>
        <taxon>Halovulum</taxon>
    </lineage>
</organism>
<feature type="transmembrane region" description="Helical" evidence="6">
    <location>
        <begin position="78"/>
        <end position="97"/>
    </location>
</feature>
<feature type="transmembrane region" description="Helical" evidence="6">
    <location>
        <begin position="103"/>
        <end position="123"/>
    </location>
</feature>
<dbReference type="PANTHER" id="PTHR10057:SF0">
    <property type="entry name" value="TRANSLOCATOR PROTEIN"/>
    <property type="match status" value="1"/>
</dbReference>
<evidence type="ECO:0000313" key="8">
    <source>
        <dbReference type="Proteomes" id="UP000474957"/>
    </source>
</evidence>
<evidence type="ECO:0000256" key="5">
    <source>
        <dbReference type="ARBA" id="ARBA00023136"/>
    </source>
</evidence>
<protein>
    <submittedName>
        <fullName evidence="7">Tryptophan-rich sensory protein</fullName>
    </submittedName>
</protein>
<evidence type="ECO:0000256" key="3">
    <source>
        <dbReference type="ARBA" id="ARBA00022692"/>
    </source>
</evidence>
<accession>A0A6L5Z2Y6</accession>
<evidence type="ECO:0000313" key="7">
    <source>
        <dbReference type="EMBL" id="MSU90354.1"/>
    </source>
</evidence>
<dbReference type="InterPro" id="IPR004307">
    <property type="entry name" value="TspO_MBR"/>
</dbReference>
<evidence type="ECO:0000256" key="4">
    <source>
        <dbReference type="ARBA" id="ARBA00022989"/>
    </source>
</evidence>
<dbReference type="InterPro" id="IPR038330">
    <property type="entry name" value="TspO/MBR-related_sf"/>
</dbReference>
<sequence length="155" mass="16995">MQTGTRRLGSLAGFLILVVGGGIAIGILTAPGDWYAVLRKPWFNPPAWVFGPVWTVLYALIAIAGWRTWRRAPRSPAMRVWIAQLLLNFAWSPVFFAAHRIDAAFAVIGLLLIAIGAFIVLAWRTDRTSAALFLPYACWVAFASALNGAILFLNP</sequence>
<feature type="transmembrane region" description="Helical" evidence="6">
    <location>
        <begin position="130"/>
        <end position="153"/>
    </location>
</feature>
<evidence type="ECO:0000256" key="2">
    <source>
        <dbReference type="ARBA" id="ARBA00007524"/>
    </source>
</evidence>
<dbReference type="AlphaFoldDB" id="A0A6L5Z2Y6"/>
<name>A0A6L5Z2Y6_9RHOB</name>
<dbReference type="GO" id="GO:0033013">
    <property type="term" value="P:tetrapyrrole metabolic process"/>
    <property type="evidence" value="ECO:0007669"/>
    <property type="project" value="UniProtKB-ARBA"/>
</dbReference>
<keyword evidence="5 6" id="KW-0472">Membrane</keyword>
<dbReference type="GO" id="GO:0016020">
    <property type="term" value="C:membrane"/>
    <property type="evidence" value="ECO:0007669"/>
    <property type="project" value="UniProtKB-SubCell"/>
</dbReference>
<dbReference type="FunFam" id="1.20.1260.100:FF:000001">
    <property type="entry name" value="translocator protein 2"/>
    <property type="match status" value="1"/>
</dbReference>
<dbReference type="Pfam" id="PF03073">
    <property type="entry name" value="TspO_MBR"/>
    <property type="match status" value="1"/>
</dbReference>
<proteinExistence type="inferred from homology"/>
<dbReference type="RefSeq" id="WP_154446841.1">
    <property type="nucleotide sequence ID" value="NZ_WIND01000008.1"/>
</dbReference>
<dbReference type="Gene3D" id="1.20.1260.100">
    <property type="entry name" value="TspO/MBR protein"/>
    <property type="match status" value="1"/>
</dbReference>
<comment type="similarity">
    <text evidence="2">Belongs to the TspO/BZRP family.</text>
</comment>
<dbReference type="PIRSF" id="PIRSF005859">
    <property type="entry name" value="PBR"/>
    <property type="match status" value="1"/>
</dbReference>
<evidence type="ECO:0000256" key="6">
    <source>
        <dbReference type="SAM" id="Phobius"/>
    </source>
</evidence>
<dbReference type="PANTHER" id="PTHR10057">
    <property type="entry name" value="PERIPHERAL-TYPE BENZODIAZEPINE RECEPTOR"/>
    <property type="match status" value="1"/>
</dbReference>
<evidence type="ECO:0000256" key="1">
    <source>
        <dbReference type="ARBA" id="ARBA00004141"/>
    </source>
</evidence>
<keyword evidence="8" id="KW-1185">Reference proteome</keyword>
<keyword evidence="3 6" id="KW-0812">Transmembrane</keyword>
<dbReference type="CDD" id="cd15904">
    <property type="entry name" value="TSPO_MBR"/>
    <property type="match status" value="1"/>
</dbReference>
<feature type="transmembrane region" description="Helical" evidence="6">
    <location>
        <begin position="12"/>
        <end position="35"/>
    </location>
</feature>